<evidence type="ECO:0000256" key="3">
    <source>
        <dbReference type="ARBA" id="ARBA00023125"/>
    </source>
</evidence>
<dbReference type="Pfam" id="PF07282">
    <property type="entry name" value="Cas12f1-like_TNB"/>
    <property type="match status" value="1"/>
</dbReference>
<feature type="region of interest" description="Disordered" evidence="5">
    <location>
        <begin position="481"/>
        <end position="505"/>
    </location>
</feature>
<dbReference type="InterPro" id="IPR001959">
    <property type="entry name" value="Transposase"/>
</dbReference>
<feature type="domain" description="Cas12f1-like TNB" evidence="7">
    <location>
        <begin position="399"/>
        <end position="463"/>
    </location>
</feature>
<dbReference type="NCBIfam" id="NF040570">
    <property type="entry name" value="guided_TnpB"/>
    <property type="match status" value="1"/>
</dbReference>
<organism evidence="8 9">
    <name type="scientific">Bifidobacterium longum subsp. longum</name>
    <dbReference type="NCBI Taxonomy" id="1679"/>
    <lineage>
        <taxon>Bacteria</taxon>
        <taxon>Bacillati</taxon>
        <taxon>Actinomycetota</taxon>
        <taxon>Actinomycetes</taxon>
        <taxon>Bifidobacteriales</taxon>
        <taxon>Bifidobacteriaceae</taxon>
        <taxon>Bifidobacterium</taxon>
    </lineage>
</organism>
<comment type="similarity">
    <text evidence="1">In the C-terminal section; belongs to the transposase 35 family.</text>
</comment>
<dbReference type="Pfam" id="PF01385">
    <property type="entry name" value="OrfB_IS605"/>
    <property type="match status" value="1"/>
</dbReference>
<evidence type="ECO:0000313" key="8">
    <source>
        <dbReference type="EMBL" id="TCD83841.1"/>
    </source>
</evidence>
<sequence>MPGGTTLSFPFKSFSLYARSDIIVIMSQKVVIERVLIRGAAPYLGMCATEDGQQVPLYSTNPDVVMRWLCDGWRCRYNQLRSRRTKWDRESQTAVPLNGRPDMRSDRQARLECSWLTAMPAMVLQSPNRIENTDWWSANKRRRTLKKKHRNPGMMPRFKSRHDDLYFVCWHNKGSNANYRRLNRHHGEVVITGQNPGEYRLDGQPCRYSIHIRVRVSQPIRDYTSIGVNWTRRTLVFVNDPLPIGRERTGAMVGLDRGCAHTLATSDNRFLDLPKQRLERIDREIRRRQKAQARRVNMSGKTVREYRRNPSRTYERTGREISRLYAKAHRIIDDWQHKTTSMLVHDYDLIGLEDLNLQGMSRKAKAKPDPDRPGAYLHNGQSAKHGLNHALRSAGLAGIVEKLEYKTRLTGQNRLILVNPAYTSQTCSECGYCDSRNRESQADFECKQCHMSMNADLNAANNILKRGLNHLIGLDEAEHARTEPDAQPAYRGKDASAMTCETSTR</sequence>
<keyword evidence="3" id="KW-0238">DNA-binding</keyword>
<comment type="caution">
    <text evidence="8">The sequence shown here is derived from an EMBL/GenBank/DDBJ whole genome shotgun (WGS) entry which is preliminary data.</text>
</comment>
<protein>
    <submittedName>
        <fullName evidence="8">Transposase</fullName>
    </submittedName>
</protein>
<evidence type="ECO:0000259" key="6">
    <source>
        <dbReference type="Pfam" id="PF01385"/>
    </source>
</evidence>
<reference evidence="8 9" key="1">
    <citation type="journal article" date="2018" name="Sci. Rep.">
        <title>Genomic diversity and distribution of Bifidobacterium longum subsp. longum across the human lifespan.</title>
        <authorList>
            <person name="Odamaki T."/>
            <person name="Bottacini F."/>
            <person name="Kato K."/>
            <person name="Mitsuyama E."/>
            <person name="Yoshida K."/>
            <person name="Horigome A."/>
            <person name="Xiao J.Z."/>
            <person name="van Sinderen D."/>
        </authorList>
    </citation>
    <scope>NUCLEOTIDE SEQUENCE [LARGE SCALE GENOMIC DNA]</scope>
    <source>
        <strain evidence="8 9">MCC10008</strain>
    </source>
</reference>
<dbReference type="GO" id="GO:0003677">
    <property type="term" value="F:DNA binding"/>
    <property type="evidence" value="ECO:0007669"/>
    <property type="project" value="UniProtKB-KW"/>
</dbReference>
<dbReference type="InterPro" id="IPR010095">
    <property type="entry name" value="Cas12f1-like_TNB"/>
</dbReference>
<dbReference type="GO" id="GO:0006310">
    <property type="term" value="P:DNA recombination"/>
    <property type="evidence" value="ECO:0007669"/>
    <property type="project" value="UniProtKB-KW"/>
</dbReference>
<evidence type="ECO:0000256" key="4">
    <source>
        <dbReference type="ARBA" id="ARBA00023172"/>
    </source>
</evidence>
<feature type="region of interest" description="Disordered" evidence="5">
    <location>
        <begin position="294"/>
        <end position="314"/>
    </location>
</feature>
<evidence type="ECO:0000256" key="1">
    <source>
        <dbReference type="ARBA" id="ARBA00008761"/>
    </source>
</evidence>
<dbReference type="EMBL" id="SHPR01000024">
    <property type="protein sequence ID" value="TCD83841.1"/>
    <property type="molecule type" value="Genomic_DNA"/>
</dbReference>
<proteinExistence type="inferred from homology"/>
<dbReference type="AlphaFoldDB" id="A0A4R0SPF5"/>
<evidence type="ECO:0000256" key="2">
    <source>
        <dbReference type="ARBA" id="ARBA00022578"/>
    </source>
</evidence>
<keyword evidence="2" id="KW-0815">Transposition</keyword>
<feature type="domain" description="Probable transposase IS891/IS1136/IS1341" evidence="6">
    <location>
        <begin position="246"/>
        <end position="362"/>
    </location>
</feature>
<evidence type="ECO:0000259" key="7">
    <source>
        <dbReference type="Pfam" id="PF07282"/>
    </source>
</evidence>
<name>A0A4R0SPF5_BIFLL</name>
<keyword evidence="4" id="KW-0233">DNA recombination</keyword>
<gene>
    <name evidence="8" type="ORF">MCC10008_0985</name>
</gene>
<dbReference type="Proteomes" id="UP000292241">
    <property type="component" value="Unassembled WGS sequence"/>
</dbReference>
<feature type="compositionally biased region" description="Basic and acidic residues" evidence="5">
    <location>
        <begin position="302"/>
        <end position="314"/>
    </location>
</feature>
<evidence type="ECO:0000256" key="5">
    <source>
        <dbReference type="SAM" id="MobiDB-lite"/>
    </source>
</evidence>
<dbReference type="GO" id="GO:0032196">
    <property type="term" value="P:transposition"/>
    <property type="evidence" value="ECO:0007669"/>
    <property type="project" value="UniProtKB-KW"/>
</dbReference>
<accession>A0A4R0SPF5</accession>
<evidence type="ECO:0000313" key="9">
    <source>
        <dbReference type="Proteomes" id="UP000292241"/>
    </source>
</evidence>